<reference evidence="4 7" key="2">
    <citation type="submission" date="2018-11" db="EMBL/GenBank/DDBJ databases">
        <title>Proposal to divide the Flavobacteriaceae and reorganize its genera based on Amino Acid Identity values calculated from whole genome sequences.</title>
        <authorList>
            <person name="Nicholson A.C."/>
            <person name="Gulvik C.A."/>
            <person name="Whitney A.M."/>
            <person name="Humrighouse B.W."/>
            <person name="Bell M."/>
            <person name="Holmes B."/>
            <person name="Steigerwalt A.G."/>
            <person name="Villarma A."/>
            <person name="Sheth M."/>
            <person name="Batra D."/>
            <person name="Pryor J."/>
            <person name="Bernardet J.-F."/>
            <person name="Hugo C."/>
            <person name="Kampfer P."/>
            <person name="Newman J."/>
            <person name="McQuiston J.R."/>
        </authorList>
    </citation>
    <scope>NUCLEOTIDE SEQUENCE [LARGE SCALE GENOMIC DNA]</scope>
    <source>
        <strain evidence="4 7">DSM 16927</strain>
    </source>
</reference>
<evidence type="ECO:0000313" key="5">
    <source>
        <dbReference type="EMBL" id="SIS27955.1"/>
    </source>
</evidence>
<dbReference type="Proteomes" id="UP000279541">
    <property type="component" value="Chromosome"/>
</dbReference>
<reference evidence="5 6" key="1">
    <citation type="submission" date="2017-01" db="EMBL/GenBank/DDBJ databases">
        <authorList>
            <person name="Mah S.A."/>
            <person name="Swanson W.J."/>
            <person name="Moy G.W."/>
            <person name="Vacquier V.D."/>
        </authorList>
    </citation>
    <scope>NUCLEOTIDE SEQUENCE [LARGE SCALE GENOMIC DNA]</scope>
    <source>
        <strain evidence="5 6">DSM 16927</strain>
    </source>
</reference>
<protein>
    <submittedName>
        <fullName evidence="4">DUF3945 domain-containing protein</fullName>
    </submittedName>
</protein>
<dbReference type="EMBL" id="FTNZ01000001">
    <property type="protein sequence ID" value="SIS27955.1"/>
    <property type="molecule type" value="Genomic_DNA"/>
</dbReference>
<gene>
    <name evidence="4" type="ORF">EG359_06150</name>
    <name evidence="5" type="ORF">SAMN05421768_101129</name>
</gene>
<dbReference type="Proteomes" id="UP000186106">
    <property type="component" value="Unassembled WGS sequence"/>
</dbReference>
<name>A0A1N7HSZ9_9FLAO</name>
<evidence type="ECO:0000259" key="3">
    <source>
        <dbReference type="Pfam" id="PF13351"/>
    </source>
</evidence>
<dbReference type="Pfam" id="PF13101">
    <property type="entry name" value="DUF3945"/>
    <property type="match status" value="2"/>
</dbReference>
<accession>A0A1N7HSZ9</accession>
<dbReference type="OrthoDB" id="1081890at2"/>
<feature type="domain" description="DUF3945" evidence="2">
    <location>
        <begin position="367"/>
        <end position="413"/>
    </location>
</feature>
<feature type="region of interest" description="Disordered" evidence="1">
    <location>
        <begin position="426"/>
        <end position="470"/>
    </location>
</feature>
<feature type="compositionally biased region" description="Basic and acidic residues" evidence="1">
    <location>
        <begin position="430"/>
        <end position="446"/>
    </location>
</feature>
<dbReference type="Pfam" id="PF13351">
    <property type="entry name" value="DUF4099"/>
    <property type="match status" value="1"/>
</dbReference>
<dbReference type="AlphaFoldDB" id="A0A1N7HSZ9"/>
<dbReference type="InterPro" id="IPR025343">
    <property type="entry name" value="DUF4099"/>
</dbReference>
<evidence type="ECO:0000256" key="1">
    <source>
        <dbReference type="SAM" id="MobiDB-lite"/>
    </source>
</evidence>
<evidence type="ECO:0000313" key="6">
    <source>
        <dbReference type="Proteomes" id="UP000186106"/>
    </source>
</evidence>
<dbReference type="RefSeq" id="WP_076350976.1">
    <property type="nucleotide sequence ID" value="NZ_CP033926.1"/>
</dbReference>
<keyword evidence="7" id="KW-1185">Reference proteome</keyword>
<feature type="region of interest" description="Disordered" evidence="1">
    <location>
        <begin position="122"/>
        <end position="144"/>
    </location>
</feature>
<evidence type="ECO:0000259" key="2">
    <source>
        <dbReference type="Pfam" id="PF13101"/>
    </source>
</evidence>
<dbReference type="EMBL" id="CP033926">
    <property type="protein sequence ID" value="AZA99211.1"/>
    <property type="molecule type" value="Genomic_DNA"/>
</dbReference>
<evidence type="ECO:0000313" key="7">
    <source>
        <dbReference type="Proteomes" id="UP000279541"/>
    </source>
</evidence>
<dbReference type="KEGG" id="cjt:EG359_06150"/>
<feature type="domain" description="DUF4099" evidence="3">
    <location>
        <begin position="152"/>
        <end position="232"/>
    </location>
</feature>
<dbReference type="InterPro" id="IPR025222">
    <property type="entry name" value="DUF3945"/>
</dbReference>
<proteinExistence type="predicted"/>
<organism evidence="5 6">
    <name type="scientific">Chryseobacterium joostei</name>
    <dbReference type="NCBI Taxonomy" id="112234"/>
    <lineage>
        <taxon>Bacteria</taxon>
        <taxon>Pseudomonadati</taxon>
        <taxon>Bacteroidota</taxon>
        <taxon>Flavobacteriia</taxon>
        <taxon>Flavobacteriales</taxon>
        <taxon>Weeksellaceae</taxon>
        <taxon>Chryseobacterium group</taxon>
        <taxon>Chryseobacterium</taxon>
    </lineage>
</organism>
<sequence>MNEQTITDEKVAKALEPLSDILLVLDKVKNRIEAVKGVDKDGKLETGEPKQKNLLDFMRVDKNDIFSNFFSNFWRKLNDPTGYKFFKIADIDMEAVAKRLQSALDNPTPEGNKLLEALEVKHDNKQKKQDMETKQEVNQGKTKDDTKNVYRYHADEIDWNTAHKFGLNRELLEKNGQLDKLLKGYKSDTIFKIEGNFEGLALKGDARLSLRQVDNKIVILTHGIRHKAPLENPFYGHRFTREDKENLIKTGNMGRVAELTNTQGISVKSLISLDKYTKEPVSYPLEWIKINDKFGGVKLSKEQKQELMEGKPVLVDGMVNTKTGELFSQTLQFSADDRKIVFAGNKETLNIEQQLTRVIPPVFRDRQLSEKEQDQLKEGKAIYLEDLVNKDQNRIYSGYAFYNEQKGKVDFSFQKPHLENQLEQVLGDTNQEKKQRQSPVQKDDSKQAAGNTAKTDAQERKTPTRRPKLH</sequence>
<evidence type="ECO:0000313" key="4">
    <source>
        <dbReference type="EMBL" id="AZA99211.1"/>
    </source>
</evidence>
<feature type="domain" description="DUF3945" evidence="2">
    <location>
        <begin position="295"/>
        <end position="342"/>
    </location>
</feature>
<dbReference type="STRING" id="112234.SAMN05421768_101129"/>